<name>A0A315VBA1_GAMAF</name>
<dbReference type="EMBL" id="NHOQ01001971">
    <property type="protein sequence ID" value="PWA20488.1"/>
    <property type="molecule type" value="Genomic_DNA"/>
</dbReference>
<accession>A0A315VBA1</accession>
<evidence type="ECO:0000256" key="1">
    <source>
        <dbReference type="SAM" id="MobiDB-lite"/>
    </source>
</evidence>
<proteinExistence type="predicted"/>
<feature type="compositionally biased region" description="Basic and acidic residues" evidence="1">
    <location>
        <begin position="1003"/>
        <end position="1020"/>
    </location>
</feature>
<dbReference type="PANTHER" id="PTHR15571">
    <property type="entry name" value="GEM-ASSOCIATED PROTEIN 4"/>
    <property type="match status" value="1"/>
</dbReference>
<dbReference type="Proteomes" id="UP000250572">
    <property type="component" value="Unassembled WGS sequence"/>
</dbReference>
<keyword evidence="3" id="KW-1185">Reference proteome</keyword>
<evidence type="ECO:0000313" key="3">
    <source>
        <dbReference type="Proteomes" id="UP000250572"/>
    </source>
</evidence>
<feature type="region of interest" description="Disordered" evidence="1">
    <location>
        <begin position="977"/>
        <end position="1020"/>
    </location>
</feature>
<feature type="non-terminal residue" evidence="2">
    <location>
        <position position="1196"/>
    </location>
</feature>
<dbReference type="InterPro" id="IPR033265">
    <property type="entry name" value="GEMIN4"/>
</dbReference>
<dbReference type="STRING" id="33528.ENSGAFP00000019386"/>
<organism evidence="2 3">
    <name type="scientific">Gambusia affinis</name>
    <name type="common">Western mosquitofish</name>
    <name type="synonym">Heterandria affinis</name>
    <dbReference type="NCBI Taxonomy" id="33528"/>
    <lineage>
        <taxon>Eukaryota</taxon>
        <taxon>Metazoa</taxon>
        <taxon>Chordata</taxon>
        <taxon>Craniata</taxon>
        <taxon>Vertebrata</taxon>
        <taxon>Euteleostomi</taxon>
        <taxon>Actinopterygii</taxon>
        <taxon>Neopterygii</taxon>
        <taxon>Teleostei</taxon>
        <taxon>Neoteleostei</taxon>
        <taxon>Acanthomorphata</taxon>
        <taxon>Ovalentaria</taxon>
        <taxon>Atherinomorphae</taxon>
        <taxon>Cyprinodontiformes</taxon>
        <taxon>Poeciliidae</taxon>
        <taxon>Poeciliinae</taxon>
        <taxon>Gambusia</taxon>
    </lineage>
</organism>
<evidence type="ECO:0008006" key="4">
    <source>
        <dbReference type="Google" id="ProtNLM"/>
    </source>
</evidence>
<sequence length="1196" mass="133257">MALIMNKDSAIIQGAFLQAEKLCIPSSLSSLPKADWSRVGRPILQALQEICGLDEPGSRPYLQALTWKKRIVCVVWLKLLSREAREDVEKAWRENPFFSLQNSLPEMNHAVLMELVKSTAAAPIFARFLLLLPRDRIAMELGRLTEHVRSDPAGEEDVRFFLEVWWELWKGGEVLKSETEETIETMFANQFARLSSDFSHAAKRLKLDSAEMTASSPNTDILHVLFNALKDMMNLVASTNVCFQSLSISLDALYTSFLITQEVVLPVTEKLDVLCKMTSCRGEIETLSAERIRDAQKDLSASLSPSPFQPSTMKLSEALKIITCLVQFWKDKGLLVVSDPLTPCFSTVRLQRSIQRVLAALDEVPETAAETNTLRDLLKSLDLPAAEDTPDIQAQVTAVIIAHRMQDYHSFAELFAGQASWARSKLWVQCLEENQAAFRQHPTLLSLSSTLMSLLHAENSDVSQCRKLMKIAADIFSALSLEDKNQTLAAMLGLSSRGFFKQPVPYAVTEGFQQELNMAFNCIIQGGGGASAAVSQGNLTTAVSLVARMAFQNPDAALKSCCHSAIFNKGAFSLMAKILKQLSGLKAQLGGKNDGEPKDDKVNAVSGRSLLCRCLQDTIGSKSISASEKQQLLKFLGLLMTPDVMTEEKKQSFLLPQEVVNTFVLPSLSAVGDDKIDTEFSLQLLHTALSVEAAPSPHWVLNCSPFPLLFVLAQLYNQAYRCWEEPAEGAVHLRSMDTKELLVSVLTTLGQLVGAEIEAAPSSWSRALFWLYNKTEALDWTVRFHLRPVWGEHFKNEVPSSLLEVCDLPEEDWSGLDLPEYGQGTGLLAWMECCSLSDSLRSTMLSCLSLDRHRPDHVSMFSKGLLVALTQTLPWCSVSQWERLLGVLRELITSARLSVPFSLEYVDFLPLLDLRQFSCELRLSVLLLRVLQLLCGSSCSDWLSSHGWAHISRLYAHAVRDMMNRVKAKLPLHSSSLECPKAPDSSELNQSVKAAKRNHNPVKHAEDSPRETEDAHMKEEAAAAPSQEVLFVLSQLFCHVQHIQVMMPGGQSEPLFLCSLEILSHYEAVMAAFPESCSHAESDNTRHFFSTITDNLSNQHMKAVLQQKIAQLVSPSSSSVFLRHIFVYLWPPLPQVESLCFPQQQGEPVDLWSQQHQVPHVTDQRQVEGHLVQRNAELLAVHPVHEGEEEDATCEE</sequence>
<dbReference type="GO" id="GO:0006364">
    <property type="term" value="P:rRNA processing"/>
    <property type="evidence" value="ECO:0007669"/>
    <property type="project" value="InterPro"/>
</dbReference>
<dbReference type="PANTHER" id="PTHR15571:SF2">
    <property type="entry name" value="GEM-ASSOCIATED PROTEIN 4"/>
    <property type="match status" value="1"/>
</dbReference>
<dbReference type="AlphaFoldDB" id="A0A315VBA1"/>
<dbReference type="GO" id="GO:0000387">
    <property type="term" value="P:spliceosomal snRNP assembly"/>
    <property type="evidence" value="ECO:0007669"/>
    <property type="project" value="InterPro"/>
</dbReference>
<gene>
    <name evidence="2" type="ORF">CCH79_00003526</name>
</gene>
<reference evidence="2 3" key="1">
    <citation type="journal article" date="2018" name="G3 (Bethesda)">
        <title>A High-Quality Reference Genome for the Invasive Mosquitofish Gambusia affinis Using a Chicago Library.</title>
        <authorList>
            <person name="Hoffberg S.L."/>
            <person name="Troendle N.J."/>
            <person name="Glenn T.C."/>
            <person name="Mahmud O."/>
            <person name="Louha S."/>
            <person name="Chalopin D."/>
            <person name="Bennetzen J.L."/>
            <person name="Mauricio R."/>
        </authorList>
    </citation>
    <scope>NUCLEOTIDE SEQUENCE [LARGE SCALE GENOMIC DNA]</scope>
    <source>
        <strain evidence="2">NE01/NJP1002.9</strain>
        <tissue evidence="2">Muscle</tissue>
    </source>
</reference>
<protein>
    <recommendedName>
        <fullName evidence="4">Gem-associated protein 4</fullName>
    </recommendedName>
</protein>
<comment type="caution">
    <text evidence="2">The sequence shown here is derived from an EMBL/GenBank/DDBJ whole genome shotgun (WGS) entry which is preliminary data.</text>
</comment>
<evidence type="ECO:0000313" key="2">
    <source>
        <dbReference type="EMBL" id="PWA20488.1"/>
    </source>
</evidence>
<dbReference type="GO" id="GO:0032797">
    <property type="term" value="C:SMN complex"/>
    <property type="evidence" value="ECO:0007669"/>
    <property type="project" value="InterPro"/>
</dbReference>